<feature type="compositionally biased region" description="Polar residues" evidence="1">
    <location>
        <begin position="1"/>
        <end position="10"/>
    </location>
</feature>
<keyword evidence="2" id="KW-0812">Transmembrane</keyword>
<feature type="compositionally biased region" description="Basic and acidic residues" evidence="1">
    <location>
        <begin position="11"/>
        <end position="24"/>
    </location>
</feature>
<accession>A0A1E1KIX3</accession>
<keyword evidence="2" id="KW-1133">Transmembrane helix</keyword>
<dbReference type="Proteomes" id="UP000178912">
    <property type="component" value="Unassembled WGS sequence"/>
</dbReference>
<evidence type="ECO:0000313" key="4">
    <source>
        <dbReference type="Proteomes" id="UP000178912"/>
    </source>
</evidence>
<dbReference type="OrthoDB" id="3539644at2759"/>
<feature type="region of interest" description="Disordered" evidence="1">
    <location>
        <begin position="1"/>
        <end position="189"/>
    </location>
</feature>
<reference evidence="4" key="1">
    <citation type="submission" date="2016-03" db="EMBL/GenBank/DDBJ databases">
        <authorList>
            <person name="Guldener U."/>
        </authorList>
    </citation>
    <scope>NUCLEOTIDE SEQUENCE [LARGE SCALE GENOMIC DNA]</scope>
    <source>
        <strain evidence="4">04CH-RAC-A.6.1</strain>
    </source>
</reference>
<sequence length="734" mass="79686">MSHPSDLNSTNDREADEQVDRQTLSDELSPSDGYFIRGRGVPSNTMVPDPSMDRKEWVEDKTLIPPPNAQQRLGESSRTIPVHPLSSRSPPSQSYASQHASSHSPNTSNTPASPIAPPRNEDMVSENSALLNGPPPAYTPSPVSPTTTNEPSNRSYSTFQDHHLEAGTPPRRQPESMGVPTYEPTERTPLKELTPAKKRWLKHFGIAVLVLIVFTMLTAGTFHHDRSADNRPKVPGSGNDQPSEDKPGDEDAGGSRPIDSSAPYCTAAKHKEDVATYEFPLGSDLTVIQTVKTGGDGFPSQTIVSTVGEIRLRRLPKDSKHGNRPYITVDVQKSDNSLEVERTWNEDSRTLKIVTPSSAPLSARETHCISLEITAWIPEDAQFSSLLIEAISLTLRVVEDIKVNVSQQSKFSTISGGVRFPVINPSVKRRGGDDSASVSAGWRSSEGFPFSSRRIIVETLSGSIIGNYPLMDFLGLSTKSGSIQTDVFPQPVLPSAPAAADLDVQTSSGSIRVNCPVGDNSDPSYRPPPRNYITSVHSTSANIYGSYYLGSESTFKSTSGRITITGLPVLRSNEPLAASNDKFETHTVSGTTTVEVLDPIFISLLSNSLQEQKHTGDDKPFLTIHRSNFGTQPLFEIDHRATGDETKLHTMISTHSSISAAIELHYPEAWEGTVHGKSISGGIVVQGNGMRIIRDNKGNGYKELVARKGVEEKGQGSRVEMSGISGRLTFIMGE</sequence>
<feature type="transmembrane region" description="Helical" evidence="2">
    <location>
        <begin position="200"/>
        <end position="222"/>
    </location>
</feature>
<proteinExistence type="predicted"/>
<dbReference type="EMBL" id="FJUX01000034">
    <property type="protein sequence ID" value="CZS97993.1"/>
    <property type="molecule type" value="Genomic_DNA"/>
</dbReference>
<protein>
    <submittedName>
        <fullName evidence="3">Uncharacterized protein</fullName>
    </submittedName>
</protein>
<evidence type="ECO:0000256" key="2">
    <source>
        <dbReference type="SAM" id="Phobius"/>
    </source>
</evidence>
<keyword evidence="4" id="KW-1185">Reference proteome</keyword>
<feature type="compositionally biased region" description="Polar residues" evidence="1">
    <location>
        <begin position="69"/>
        <end position="79"/>
    </location>
</feature>
<feature type="compositionally biased region" description="Low complexity" evidence="1">
    <location>
        <begin position="84"/>
        <end position="104"/>
    </location>
</feature>
<feature type="region of interest" description="Disordered" evidence="1">
    <location>
        <begin position="224"/>
        <end position="263"/>
    </location>
</feature>
<dbReference type="AlphaFoldDB" id="A0A1E1KIX3"/>
<feature type="compositionally biased region" description="Pro residues" evidence="1">
    <location>
        <begin position="133"/>
        <end position="143"/>
    </location>
</feature>
<organism evidence="3 4">
    <name type="scientific">Rhynchosporium agropyri</name>
    <dbReference type="NCBI Taxonomy" id="914238"/>
    <lineage>
        <taxon>Eukaryota</taxon>
        <taxon>Fungi</taxon>
        <taxon>Dikarya</taxon>
        <taxon>Ascomycota</taxon>
        <taxon>Pezizomycotina</taxon>
        <taxon>Leotiomycetes</taxon>
        <taxon>Helotiales</taxon>
        <taxon>Ploettnerulaceae</taxon>
        <taxon>Rhynchosporium</taxon>
    </lineage>
</organism>
<evidence type="ECO:0000313" key="3">
    <source>
        <dbReference type="EMBL" id="CZS97993.1"/>
    </source>
</evidence>
<evidence type="ECO:0000256" key="1">
    <source>
        <dbReference type="SAM" id="MobiDB-lite"/>
    </source>
</evidence>
<feature type="compositionally biased region" description="Basic and acidic residues" evidence="1">
    <location>
        <begin position="51"/>
        <end position="62"/>
    </location>
</feature>
<keyword evidence="2" id="KW-0472">Membrane</keyword>
<name>A0A1E1KIX3_9HELO</name>
<gene>
    <name evidence="3" type="ORF">RAG0_06885</name>
</gene>